<feature type="binding site" evidence="5">
    <location>
        <position position="267"/>
    </location>
    <ligand>
        <name>spermidine</name>
        <dbReference type="ChEBI" id="CHEBI:57834"/>
    </ligand>
</feature>
<keyword evidence="2 5" id="KW-0808">Transferase</keyword>
<protein>
    <recommendedName>
        <fullName evidence="5">Polyamine aminopropyltransferase</fullName>
    </recommendedName>
    <alternativeName>
        <fullName evidence="5">Putrescine aminopropyltransferase</fullName>
        <shortName evidence="5">PAPT</shortName>
    </alternativeName>
    <alternativeName>
        <fullName evidence="5">Spermidine synthase</fullName>
        <shortName evidence="5">SPDS</shortName>
        <shortName evidence="5">SPDSY</shortName>
        <ecNumber evidence="5">2.5.1.16</ecNumber>
    </alternativeName>
</protein>
<evidence type="ECO:0000256" key="1">
    <source>
        <dbReference type="ARBA" id="ARBA00007867"/>
    </source>
</evidence>
<evidence type="ECO:0000256" key="6">
    <source>
        <dbReference type="PROSITE-ProRule" id="PRU00354"/>
    </source>
</evidence>
<dbReference type="HAMAP" id="MF_00198">
    <property type="entry name" value="Spermidine_synth"/>
    <property type="match status" value="1"/>
</dbReference>
<feature type="transmembrane region" description="Helical" evidence="5">
    <location>
        <begin position="166"/>
        <end position="187"/>
    </location>
</feature>
<dbReference type="CDD" id="cd02440">
    <property type="entry name" value="AdoMet_MTases"/>
    <property type="match status" value="1"/>
</dbReference>
<evidence type="ECO:0000313" key="9">
    <source>
        <dbReference type="Proteomes" id="UP000319576"/>
    </source>
</evidence>
<dbReference type="PANTHER" id="PTHR43317">
    <property type="entry name" value="THERMOSPERMINE SYNTHASE ACAULIS5"/>
    <property type="match status" value="1"/>
</dbReference>
<comment type="function">
    <text evidence="5">Catalyzes the irreversible transfer of a propylamine group from the amino donor S-adenosylmethioninamine (decarboxy-AdoMet) to putrescine (1,4-diaminobutane) to yield spermidine.</text>
</comment>
<dbReference type="FunFam" id="3.40.50.150:FF:000088">
    <property type="entry name" value="Polyamine aminopropyltransferase"/>
    <property type="match status" value="1"/>
</dbReference>
<comment type="subcellular location">
    <subcellularLocation>
        <location evidence="5">Cell membrane</location>
        <topology evidence="5">Multi-pass membrane protein</topology>
    </subcellularLocation>
</comment>
<feature type="binding site" evidence="5">
    <location>
        <begin position="345"/>
        <end position="346"/>
    </location>
    <ligand>
        <name>S-methyl-5'-thioadenosine</name>
        <dbReference type="ChEBI" id="CHEBI:17509"/>
    </ligand>
</feature>
<feature type="binding site" evidence="5">
    <location>
        <position position="237"/>
    </location>
    <ligand>
        <name>S-methyl-5'-thioadenosine</name>
        <dbReference type="ChEBI" id="CHEBI:17509"/>
    </ligand>
</feature>
<dbReference type="PANTHER" id="PTHR43317:SF1">
    <property type="entry name" value="THERMOSPERMINE SYNTHASE ACAULIS5"/>
    <property type="match status" value="1"/>
</dbReference>
<feature type="domain" description="PABS" evidence="7">
    <location>
        <begin position="207"/>
        <end position="442"/>
    </location>
</feature>
<keyword evidence="5" id="KW-0812">Transmembrane</keyword>
<gene>
    <name evidence="8" type="primary">speE_1</name>
    <name evidence="5" type="synonym">speE</name>
    <name evidence="8" type="ORF">ETAA1_06520</name>
</gene>
<feature type="transmembrane region" description="Helical" evidence="5">
    <location>
        <begin position="74"/>
        <end position="94"/>
    </location>
</feature>
<evidence type="ECO:0000313" key="8">
    <source>
        <dbReference type="EMBL" id="QDU18756.1"/>
    </source>
</evidence>
<keyword evidence="9" id="KW-1185">Reference proteome</keyword>
<dbReference type="Gene3D" id="3.40.50.150">
    <property type="entry name" value="Vaccinia Virus protein VP39"/>
    <property type="match status" value="1"/>
</dbReference>
<dbReference type="Pfam" id="PF01564">
    <property type="entry name" value="Spermine_synth"/>
    <property type="match status" value="1"/>
</dbReference>
<feature type="binding site" evidence="5">
    <location>
        <position position="311"/>
    </location>
    <ligand>
        <name>S-methyl-5'-thioadenosine</name>
        <dbReference type="ChEBI" id="CHEBI:17509"/>
    </ligand>
</feature>
<dbReference type="EC" id="2.5.1.16" evidence="5"/>
<comment type="subunit">
    <text evidence="5">Homodimer or homotetramer.</text>
</comment>
<evidence type="ECO:0000256" key="5">
    <source>
        <dbReference type="HAMAP-Rule" id="MF_00198"/>
    </source>
</evidence>
<evidence type="ECO:0000256" key="4">
    <source>
        <dbReference type="ARBA" id="ARBA00023115"/>
    </source>
</evidence>
<proteinExistence type="inferred from homology"/>
<dbReference type="OrthoDB" id="9793120at2"/>
<dbReference type="UniPathway" id="UPA00248">
    <property type="reaction ID" value="UER00314"/>
</dbReference>
<feature type="transmembrane region" description="Helical" evidence="5">
    <location>
        <begin position="100"/>
        <end position="120"/>
    </location>
</feature>
<dbReference type="GO" id="GO:0005886">
    <property type="term" value="C:plasma membrane"/>
    <property type="evidence" value="ECO:0007669"/>
    <property type="project" value="UniProtKB-SubCell"/>
</dbReference>
<dbReference type="RefSeq" id="WP_145234264.1">
    <property type="nucleotide sequence ID" value="NZ_CP036273.1"/>
</dbReference>
<dbReference type="SUPFAM" id="SSF103473">
    <property type="entry name" value="MFS general substrate transporter"/>
    <property type="match status" value="1"/>
</dbReference>
<dbReference type="PROSITE" id="PS51006">
    <property type="entry name" value="PABS_2"/>
    <property type="match status" value="1"/>
</dbReference>
<keyword evidence="3 5" id="KW-0745">Spermidine biosynthesis</keyword>
<comment type="catalytic activity">
    <reaction evidence="5">
        <text>S-adenosyl 3-(methylsulfanyl)propylamine + putrescine = S-methyl-5'-thioadenosine + spermidine + H(+)</text>
        <dbReference type="Rhea" id="RHEA:12721"/>
        <dbReference type="ChEBI" id="CHEBI:15378"/>
        <dbReference type="ChEBI" id="CHEBI:17509"/>
        <dbReference type="ChEBI" id="CHEBI:57443"/>
        <dbReference type="ChEBI" id="CHEBI:57834"/>
        <dbReference type="ChEBI" id="CHEBI:326268"/>
        <dbReference type="EC" id="2.5.1.16"/>
    </reaction>
</comment>
<dbReference type="InterPro" id="IPR030373">
    <property type="entry name" value="PABS_CS"/>
</dbReference>
<organism evidence="8 9">
    <name type="scientific">Urbifossiella limnaea</name>
    <dbReference type="NCBI Taxonomy" id="2528023"/>
    <lineage>
        <taxon>Bacteria</taxon>
        <taxon>Pseudomonadati</taxon>
        <taxon>Planctomycetota</taxon>
        <taxon>Planctomycetia</taxon>
        <taxon>Gemmatales</taxon>
        <taxon>Gemmataceae</taxon>
        <taxon>Urbifossiella</taxon>
    </lineage>
</organism>
<dbReference type="AlphaFoldDB" id="A0A517XMQ1"/>
<keyword evidence="5" id="KW-1133">Transmembrane helix</keyword>
<feature type="transmembrane region" description="Helical" evidence="5">
    <location>
        <begin position="7"/>
        <end position="34"/>
    </location>
</feature>
<dbReference type="PROSITE" id="PS01330">
    <property type="entry name" value="PABS_1"/>
    <property type="match status" value="1"/>
</dbReference>
<dbReference type="KEGG" id="uli:ETAA1_06520"/>
<feature type="active site" description="Proton acceptor" evidence="5 6">
    <location>
        <position position="363"/>
    </location>
</feature>
<dbReference type="GO" id="GO:0008295">
    <property type="term" value="P:spermidine biosynthetic process"/>
    <property type="evidence" value="ECO:0007669"/>
    <property type="project" value="UniProtKB-UniRule"/>
</dbReference>
<evidence type="ECO:0000259" key="7">
    <source>
        <dbReference type="PROSITE" id="PS51006"/>
    </source>
</evidence>
<accession>A0A517XMQ1</accession>
<feature type="binding site" evidence="5">
    <location>
        <position position="291"/>
    </location>
    <ligand>
        <name>spermidine</name>
        <dbReference type="ChEBI" id="CHEBI:57834"/>
    </ligand>
</feature>
<evidence type="ECO:0000256" key="2">
    <source>
        <dbReference type="ARBA" id="ARBA00022679"/>
    </source>
</evidence>
<comment type="caution">
    <text evidence="5">Lacks conserved residue(s) required for the propagation of feature annotation.</text>
</comment>
<evidence type="ECO:0000256" key="3">
    <source>
        <dbReference type="ARBA" id="ARBA00023066"/>
    </source>
</evidence>
<reference evidence="8 9" key="1">
    <citation type="submission" date="2019-02" db="EMBL/GenBank/DDBJ databases">
        <title>Deep-cultivation of Planctomycetes and their phenomic and genomic characterization uncovers novel biology.</title>
        <authorList>
            <person name="Wiegand S."/>
            <person name="Jogler M."/>
            <person name="Boedeker C."/>
            <person name="Pinto D."/>
            <person name="Vollmers J."/>
            <person name="Rivas-Marin E."/>
            <person name="Kohn T."/>
            <person name="Peeters S.H."/>
            <person name="Heuer A."/>
            <person name="Rast P."/>
            <person name="Oberbeckmann S."/>
            <person name="Bunk B."/>
            <person name="Jeske O."/>
            <person name="Meyerdierks A."/>
            <person name="Storesund J.E."/>
            <person name="Kallscheuer N."/>
            <person name="Luecker S."/>
            <person name="Lage O.M."/>
            <person name="Pohl T."/>
            <person name="Merkel B.J."/>
            <person name="Hornburger P."/>
            <person name="Mueller R.-W."/>
            <person name="Bruemmer F."/>
            <person name="Labrenz M."/>
            <person name="Spormann A.M."/>
            <person name="Op den Camp H."/>
            <person name="Overmann J."/>
            <person name="Amann R."/>
            <person name="Jetten M.S.M."/>
            <person name="Mascher T."/>
            <person name="Medema M.H."/>
            <person name="Devos D.P."/>
            <person name="Kaster A.-K."/>
            <person name="Ovreas L."/>
            <person name="Rohde M."/>
            <person name="Galperin M.Y."/>
            <person name="Jogler C."/>
        </authorList>
    </citation>
    <scope>NUCLEOTIDE SEQUENCE [LARGE SCALE GENOMIC DNA]</scope>
    <source>
        <strain evidence="8 9">ETA_A1</strain>
    </source>
</reference>
<feature type="transmembrane region" description="Helical" evidence="5">
    <location>
        <begin position="40"/>
        <end position="62"/>
    </location>
</feature>
<dbReference type="InterPro" id="IPR029063">
    <property type="entry name" value="SAM-dependent_MTases_sf"/>
</dbReference>
<comment type="pathway">
    <text evidence="5">Amine and polyamine biosynthesis; spermidine biosynthesis; spermidine from putrescine: step 1/1.</text>
</comment>
<feature type="transmembrane region" description="Helical" evidence="5">
    <location>
        <begin position="199"/>
        <end position="219"/>
    </location>
</feature>
<keyword evidence="5" id="KW-0472">Membrane</keyword>
<comment type="similarity">
    <text evidence="1 5">Belongs to the spermidine/spermine synthase family.</text>
</comment>
<dbReference type="GO" id="GO:0010487">
    <property type="term" value="F:thermospermine synthase activity"/>
    <property type="evidence" value="ECO:0007669"/>
    <property type="project" value="UniProtKB-ARBA"/>
</dbReference>
<dbReference type="SUPFAM" id="SSF53335">
    <property type="entry name" value="S-adenosyl-L-methionine-dependent methyltransferases"/>
    <property type="match status" value="1"/>
</dbReference>
<keyword evidence="4 5" id="KW-0620">Polyamine biosynthesis</keyword>
<dbReference type="InterPro" id="IPR030374">
    <property type="entry name" value="PABS"/>
</dbReference>
<sequence length="501" mass="54502">MNRTPVLFLNVLVVATCGLVYELLAGTLASYLLGDSVTQFSLVIGIYLSALGVGAWLSGFVGDNTARVFVEVELGVALIGGASGPLLFVAYGQIGAFQLFLYGTVFLIGVLVGLELPLLMRIVKDELEFKELVARVLAFDYLGALFASVLFPILLVPKLGLVRTSLVFGILNAVVGLWATWLLLPLLPRGVFGLRARGVLVIALLTIALVKADALSTFAEAQLYTDEVVYAKTSPYQRIVVTNGRAGFNLYLNGHLQFASADEYRYHEALVHPPLALHGAPRRVLILGGGDGLALREVLRWPSVTAVTLVDLDPAMTGLSDAYPPLARLNGNAFADPRVTVVNRDAFLWVDERDEPYDAAVVDFPDPSNYSVGKLYTTLFYRKLTARLAPGAAVSVQCTSPLFARTSYWCVVRTLEAAGYAVRPYHAAVPSFGVWGFALCRREPFAVPTTAPGGLRFLTPAVLPGLFELPPDLGPLPVEVNRLDNQVLVRYHETDWRTYEK</sequence>
<feature type="transmembrane region" description="Helical" evidence="5">
    <location>
        <begin position="132"/>
        <end position="154"/>
    </location>
</feature>
<keyword evidence="5" id="KW-1003">Cell membrane</keyword>
<dbReference type="GO" id="GO:0004766">
    <property type="term" value="F:spermidine synthase activity"/>
    <property type="evidence" value="ECO:0007669"/>
    <property type="project" value="UniProtKB-UniRule"/>
</dbReference>
<dbReference type="InterPro" id="IPR001045">
    <property type="entry name" value="Spermi_synthase"/>
</dbReference>
<dbReference type="Proteomes" id="UP000319576">
    <property type="component" value="Chromosome"/>
</dbReference>
<dbReference type="EMBL" id="CP036273">
    <property type="protein sequence ID" value="QDU18756.1"/>
    <property type="molecule type" value="Genomic_DNA"/>
</dbReference>
<dbReference type="InterPro" id="IPR036259">
    <property type="entry name" value="MFS_trans_sf"/>
</dbReference>
<name>A0A517XMQ1_9BACT</name>
<dbReference type="NCBIfam" id="NF002956">
    <property type="entry name" value="PRK03612.1"/>
    <property type="match status" value="1"/>
</dbReference>